<dbReference type="OrthoDB" id="9765195at2"/>
<dbReference type="PANTHER" id="PTHR10353:SF36">
    <property type="entry name" value="LP05116P"/>
    <property type="match status" value="1"/>
</dbReference>
<protein>
    <recommendedName>
        <fullName evidence="3 11">Beta-glucosidase</fullName>
        <ecNumber evidence="3 11">3.2.1.21</ecNumber>
    </recommendedName>
</protein>
<keyword evidence="4 11" id="KW-0378">Hydrolase</keyword>
<dbReference type="PRINTS" id="PR00131">
    <property type="entry name" value="GLHYDRLASE1"/>
</dbReference>
<evidence type="ECO:0000256" key="3">
    <source>
        <dbReference type="ARBA" id="ARBA00012744"/>
    </source>
</evidence>
<dbReference type="EMBL" id="CP014167">
    <property type="protein sequence ID" value="ANS73364.1"/>
    <property type="molecule type" value="Genomic_DNA"/>
</dbReference>
<dbReference type="KEGG" id="pyg:AWM70_01175"/>
<dbReference type="FunFam" id="3.20.20.80:FF:000004">
    <property type="entry name" value="Beta-glucosidase 6-phospho-beta-glucosidase"/>
    <property type="match status" value="1"/>
</dbReference>
<dbReference type="PANTHER" id="PTHR10353">
    <property type="entry name" value="GLYCOSYL HYDROLASE"/>
    <property type="match status" value="1"/>
</dbReference>
<dbReference type="SUPFAM" id="SSF51445">
    <property type="entry name" value="(Trans)glycosidases"/>
    <property type="match status" value="1"/>
</dbReference>
<evidence type="ECO:0000256" key="10">
    <source>
        <dbReference type="PIRSR" id="PIRSR617736-2"/>
    </source>
</evidence>
<proteinExistence type="inferred from homology"/>
<feature type="binding site" evidence="10">
    <location>
        <position position="296"/>
    </location>
    <ligand>
        <name>substrate</name>
    </ligand>
</feature>
<dbReference type="InterPro" id="IPR017853">
    <property type="entry name" value="GH"/>
</dbReference>
<dbReference type="Gene3D" id="3.20.20.80">
    <property type="entry name" value="Glycosidases"/>
    <property type="match status" value="1"/>
</dbReference>
<keyword evidence="8" id="KW-0624">Polysaccharide degradation</keyword>
<gene>
    <name evidence="12" type="ORF">AWM70_01175</name>
</gene>
<reference evidence="12 13" key="1">
    <citation type="submission" date="2016-01" db="EMBL/GenBank/DDBJ databases">
        <title>Complete Genome Sequence of Paenibacillus yonginensis DCY84, a novel Plant Growth-Promoting Bacteria with Elicitation of Induced Systemic Resistance.</title>
        <authorList>
            <person name="Kim Y.J."/>
            <person name="Yang D.C."/>
            <person name="Sukweenadhi J."/>
        </authorList>
    </citation>
    <scope>NUCLEOTIDE SEQUENCE [LARGE SCALE GENOMIC DNA]</scope>
    <source>
        <strain evidence="12 13">DCY84</strain>
    </source>
</reference>
<feature type="binding site" evidence="10">
    <location>
        <begin position="406"/>
        <end position="407"/>
    </location>
    <ligand>
        <name>substrate</name>
    </ligand>
</feature>
<comment type="similarity">
    <text evidence="2 11">Belongs to the glycosyl hydrolase 1 family.</text>
</comment>
<name>A0A1B1MW21_9BACL</name>
<dbReference type="STRING" id="1462996.AWM70_01175"/>
<keyword evidence="13" id="KW-1185">Reference proteome</keyword>
<evidence type="ECO:0000256" key="2">
    <source>
        <dbReference type="ARBA" id="ARBA00010838"/>
    </source>
</evidence>
<evidence type="ECO:0000256" key="11">
    <source>
        <dbReference type="RuleBase" id="RU361175"/>
    </source>
</evidence>
<dbReference type="GO" id="GO:0005829">
    <property type="term" value="C:cytosol"/>
    <property type="evidence" value="ECO:0007669"/>
    <property type="project" value="TreeGrafter"/>
</dbReference>
<evidence type="ECO:0000313" key="13">
    <source>
        <dbReference type="Proteomes" id="UP000092573"/>
    </source>
</evidence>
<evidence type="ECO:0000256" key="9">
    <source>
        <dbReference type="PIRSR" id="PIRSR617736-1"/>
    </source>
</evidence>
<dbReference type="PROSITE" id="PS00653">
    <property type="entry name" value="GLYCOSYL_HYDROL_F1_2"/>
    <property type="match status" value="1"/>
</dbReference>
<feature type="active site" description="Nucleophile" evidence="9">
    <location>
        <position position="353"/>
    </location>
</feature>
<dbReference type="GO" id="GO:0008422">
    <property type="term" value="F:beta-glucosidase activity"/>
    <property type="evidence" value="ECO:0007669"/>
    <property type="project" value="UniProtKB-EC"/>
</dbReference>
<dbReference type="InterPro" id="IPR017736">
    <property type="entry name" value="Glyco_hydro_1_beta-glucosidase"/>
</dbReference>
<feature type="binding site" evidence="10">
    <location>
        <position position="165"/>
    </location>
    <ligand>
        <name>substrate</name>
    </ligand>
</feature>
<feature type="binding site" evidence="10">
    <location>
        <position position="121"/>
    </location>
    <ligand>
        <name>substrate</name>
    </ligand>
</feature>
<dbReference type="AlphaFoldDB" id="A0A1B1MW21"/>
<evidence type="ECO:0000256" key="5">
    <source>
        <dbReference type="ARBA" id="ARBA00023001"/>
    </source>
</evidence>
<evidence type="ECO:0000313" key="12">
    <source>
        <dbReference type="EMBL" id="ANS73364.1"/>
    </source>
</evidence>
<feature type="binding site" evidence="10">
    <location>
        <position position="20"/>
    </location>
    <ligand>
        <name>substrate</name>
    </ligand>
</feature>
<organism evidence="12 13">
    <name type="scientific">Paenibacillus yonginensis</name>
    <dbReference type="NCBI Taxonomy" id="1462996"/>
    <lineage>
        <taxon>Bacteria</taxon>
        <taxon>Bacillati</taxon>
        <taxon>Bacillota</taxon>
        <taxon>Bacilli</taxon>
        <taxon>Bacillales</taxon>
        <taxon>Paenibacillaceae</taxon>
        <taxon>Paenibacillus</taxon>
    </lineage>
</organism>
<dbReference type="RefSeq" id="WP_068693634.1">
    <property type="nucleotide sequence ID" value="NZ_CP014167.1"/>
</dbReference>
<dbReference type="InterPro" id="IPR001360">
    <property type="entry name" value="Glyco_hydro_1"/>
</dbReference>
<keyword evidence="5" id="KW-0136">Cellulose degradation</keyword>
<evidence type="ECO:0000256" key="7">
    <source>
        <dbReference type="ARBA" id="ARBA00023295"/>
    </source>
</evidence>
<dbReference type="Proteomes" id="UP000092573">
    <property type="component" value="Chromosome"/>
</dbReference>
<evidence type="ECO:0000256" key="8">
    <source>
        <dbReference type="ARBA" id="ARBA00023326"/>
    </source>
</evidence>
<evidence type="ECO:0000256" key="1">
    <source>
        <dbReference type="ARBA" id="ARBA00000448"/>
    </source>
</evidence>
<keyword evidence="7 11" id="KW-0326">Glycosidase</keyword>
<feature type="binding site" evidence="10">
    <location>
        <position position="399"/>
    </location>
    <ligand>
        <name>substrate</name>
    </ligand>
</feature>
<sequence length="447" mass="51013">MTTFKFPNDFIFGSATSSYQIEGAYKEGGRGMSIWDTFARTPGKVENGDTGDLACDSYHLYKEDVQLLKNMGAKAYRFSVAWPRIIPVGDGAVNQEGLDYYHRLVDELLANGIEPMCTLYHWDLPQALQDKGGWESRETIAAFVRYAETMFKSFAGKIKNWITFNEPWCVSFLSNEIGAHAPGKTDFQAALDVAHHLLVAHGETVKRFRELGVDGAIGIAPNTEWFEPFSTKQEDIDACARRNAYFNGWFFDPVFKGHYPQLALDWYKAKGYEPPVQPGDMETIAQPIDFLGINYYTGGVGRNNPEEGLLEFEIVDAAFDKTDFDWNIYPQGFYSVLTWVKANYGDIPIYITENGAYYDSDEDNGKYHDPKRIEYLRKHLIQLNRALASGVNVKGYFLWSLMDNFEWAFGYSKPFGLVHVDFKTFKRTPKDSYYWYKQVIAEGGLES</sequence>
<evidence type="ECO:0000256" key="6">
    <source>
        <dbReference type="ARBA" id="ARBA00023277"/>
    </source>
</evidence>
<dbReference type="Pfam" id="PF00232">
    <property type="entry name" value="Glyco_hydro_1"/>
    <property type="match status" value="1"/>
</dbReference>
<feature type="active site" description="Proton donor" evidence="9">
    <location>
        <position position="166"/>
    </location>
</feature>
<dbReference type="GO" id="GO:0030245">
    <property type="term" value="P:cellulose catabolic process"/>
    <property type="evidence" value="ECO:0007669"/>
    <property type="project" value="UniProtKB-KW"/>
</dbReference>
<accession>A0A1B1MW21</accession>
<keyword evidence="6" id="KW-0119">Carbohydrate metabolism</keyword>
<comment type="catalytic activity">
    <reaction evidence="1 11">
        <text>Hydrolysis of terminal, non-reducing beta-D-glucosyl residues with release of beta-D-glucose.</text>
        <dbReference type="EC" id="3.2.1.21"/>
    </reaction>
</comment>
<dbReference type="NCBIfam" id="TIGR03356">
    <property type="entry name" value="BGL"/>
    <property type="match status" value="1"/>
</dbReference>
<dbReference type="EC" id="3.2.1.21" evidence="3 11"/>
<dbReference type="InterPro" id="IPR033132">
    <property type="entry name" value="GH_1_N_CS"/>
</dbReference>
<evidence type="ECO:0000256" key="4">
    <source>
        <dbReference type="ARBA" id="ARBA00022801"/>
    </source>
</evidence>